<dbReference type="Proteomes" id="UP000251431">
    <property type="component" value="Unassembled WGS sequence"/>
</dbReference>
<keyword evidence="1" id="KW-0472">Membrane</keyword>
<sequence>MEAKNFRPRNVIFMTVVVGVSVLIGQAIYVLFINVPFP</sequence>
<keyword evidence="1" id="KW-0812">Transmembrane</keyword>
<proteinExistence type="predicted"/>
<evidence type="ECO:0000256" key="1">
    <source>
        <dbReference type="SAM" id="Phobius"/>
    </source>
</evidence>
<gene>
    <name evidence="2" type="ORF">NCTC7582_02058</name>
</gene>
<protein>
    <submittedName>
        <fullName evidence="2">Uncharacterized protein</fullName>
    </submittedName>
</protein>
<dbReference type="EMBL" id="UAQE01000001">
    <property type="protein sequence ID" value="SPT98948.1"/>
    <property type="molecule type" value="Genomic_DNA"/>
</dbReference>
<organism evidence="2 3">
    <name type="scientific">Lysinibacillus capsici</name>
    <dbReference type="NCBI Taxonomy" id="2115968"/>
    <lineage>
        <taxon>Bacteria</taxon>
        <taxon>Bacillati</taxon>
        <taxon>Bacillota</taxon>
        <taxon>Bacilli</taxon>
        <taxon>Bacillales</taxon>
        <taxon>Bacillaceae</taxon>
        <taxon>Lysinibacillus</taxon>
    </lineage>
</organism>
<name>A0A2X0XYW7_9BACI</name>
<keyword evidence="1" id="KW-1133">Transmembrane helix</keyword>
<accession>A0A2X0XYW7</accession>
<feature type="transmembrane region" description="Helical" evidence="1">
    <location>
        <begin position="12"/>
        <end position="32"/>
    </location>
</feature>
<reference evidence="2 3" key="1">
    <citation type="submission" date="2018-06" db="EMBL/GenBank/DDBJ databases">
        <authorList>
            <consortium name="Pathogen Informatics"/>
            <person name="Doyle S."/>
        </authorList>
    </citation>
    <scope>NUCLEOTIDE SEQUENCE [LARGE SCALE GENOMIC DNA]</scope>
    <source>
        <strain evidence="2 3">NCTC7582</strain>
    </source>
</reference>
<evidence type="ECO:0000313" key="2">
    <source>
        <dbReference type="EMBL" id="SPT98948.1"/>
    </source>
</evidence>
<evidence type="ECO:0000313" key="3">
    <source>
        <dbReference type="Proteomes" id="UP000251431"/>
    </source>
</evidence>
<dbReference type="AlphaFoldDB" id="A0A2X0XYW7"/>